<keyword evidence="2" id="KW-0732">Signal</keyword>
<name>A0ABS0HSA9_9HYPH</name>
<dbReference type="Proteomes" id="UP000611708">
    <property type="component" value="Unassembled WGS sequence"/>
</dbReference>
<evidence type="ECO:0000313" key="4">
    <source>
        <dbReference type="Proteomes" id="UP000611708"/>
    </source>
</evidence>
<feature type="region of interest" description="Disordered" evidence="1">
    <location>
        <begin position="31"/>
        <end position="78"/>
    </location>
</feature>
<comment type="caution">
    <text evidence="3">The sequence shown here is derived from an EMBL/GenBank/DDBJ whole genome shotgun (WGS) entry which is preliminary data.</text>
</comment>
<evidence type="ECO:0000256" key="1">
    <source>
        <dbReference type="SAM" id="MobiDB-lite"/>
    </source>
</evidence>
<feature type="compositionally biased region" description="Basic and acidic residues" evidence="1">
    <location>
        <begin position="45"/>
        <end position="78"/>
    </location>
</feature>
<dbReference type="EMBL" id="JADQDN010000004">
    <property type="protein sequence ID" value="MBF9196341.1"/>
    <property type="molecule type" value="Genomic_DNA"/>
</dbReference>
<evidence type="ECO:0000256" key="2">
    <source>
        <dbReference type="SAM" id="SignalP"/>
    </source>
</evidence>
<proteinExistence type="predicted"/>
<reference evidence="3 4" key="1">
    <citation type="submission" date="2020-11" db="EMBL/GenBank/DDBJ databases">
        <authorList>
            <person name="Kim M.K."/>
        </authorList>
    </citation>
    <scope>NUCLEOTIDE SEQUENCE [LARGE SCALE GENOMIC DNA]</scope>
    <source>
        <strain evidence="3 4">BT290</strain>
    </source>
</reference>
<evidence type="ECO:0000313" key="3">
    <source>
        <dbReference type="EMBL" id="MBF9196341.1"/>
    </source>
</evidence>
<feature type="signal peptide" evidence="2">
    <location>
        <begin position="1"/>
        <end position="24"/>
    </location>
</feature>
<keyword evidence="4" id="KW-1185">Reference proteome</keyword>
<sequence>MRKFALLAVAALGSGLFIGTPSIAQPAIQFGIGPDGRPQIGVRDPQQEERERRERWRERREAERAYEQGRRDARRDERRYGAYEETCRNVTIVEQDRWGGSVTRRVRRCD</sequence>
<accession>A0ABS0HSA9</accession>
<organism evidence="3 4">
    <name type="scientific">Microvirga terrestris</name>
    <dbReference type="NCBI Taxonomy" id="2791024"/>
    <lineage>
        <taxon>Bacteria</taxon>
        <taxon>Pseudomonadati</taxon>
        <taxon>Pseudomonadota</taxon>
        <taxon>Alphaproteobacteria</taxon>
        <taxon>Hyphomicrobiales</taxon>
        <taxon>Methylobacteriaceae</taxon>
        <taxon>Microvirga</taxon>
    </lineage>
</organism>
<feature type="chain" id="PRO_5045405381" evidence="2">
    <location>
        <begin position="25"/>
        <end position="110"/>
    </location>
</feature>
<gene>
    <name evidence="3" type="ORF">I2H36_09840</name>
</gene>
<dbReference type="RefSeq" id="WP_196263721.1">
    <property type="nucleotide sequence ID" value="NZ_JADQDN010000004.1"/>
</dbReference>
<protein>
    <submittedName>
        <fullName evidence="3">Uncharacterized protein</fullName>
    </submittedName>
</protein>